<dbReference type="GeneID" id="22111060"/>
<dbReference type="OrthoDB" id="2539at10239"/>
<evidence type="ECO:0000313" key="4">
    <source>
        <dbReference type="Proteomes" id="UP000029889"/>
    </source>
</evidence>
<dbReference type="InterPro" id="IPR027417">
    <property type="entry name" value="P-loop_NTPase"/>
</dbReference>
<keyword evidence="3" id="KW-0378">Hydrolase</keyword>
<proteinExistence type="predicted"/>
<dbReference type="PANTHER" id="PTHR30153:SF2">
    <property type="entry name" value="REPLICATIVE DNA HELICASE"/>
    <property type="match status" value="1"/>
</dbReference>
<dbReference type="SUPFAM" id="SSF52540">
    <property type="entry name" value="P-loop containing nucleoside triphosphate hydrolases"/>
    <property type="match status" value="1"/>
</dbReference>
<evidence type="ECO:0000256" key="1">
    <source>
        <dbReference type="SAM" id="MobiDB-lite"/>
    </source>
</evidence>
<dbReference type="EMBL" id="KM507819">
    <property type="protein sequence ID" value="AIT13917.1"/>
    <property type="molecule type" value="Genomic_DNA"/>
</dbReference>
<name>A0A097EWV3_9CAUD</name>
<dbReference type="GO" id="GO:0003678">
    <property type="term" value="F:DNA helicase activity"/>
    <property type="evidence" value="ECO:0007669"/>
    <property type="project" value="InterPro"/>
</dbReference>
<gene>
    <name evidence="3" type="primary">20</name>
    <name evidence="3" type="ORF">PBI_121Q_20</name>
</gene>
<evidence type="ECO:0000259" key="2">
    <source>
        <dbReference type="Pfam" id="PF03796"/>
    </source>
</evidence>
<dbReference type="Gene3D" id="3.40.50.300">
    <property type="entry name" value="P-loop containing nucleotide triphosphate hydrolases"/>
    <property type="match status" value="1"/>
</dbReference>
<dbReference type="KEGG" id="vg:22111060"/>
<keyword evidence="3" id="KW-0547">Nucleotide-binding</keyword>
<dbReference type="Pfam" id="PF03796">
    <property type="entry name" value="DnaB_C"/>
    <property type="match status" value="1"/>
</dbReference>
<keyword evidence="3" id="KW-0347">Helicase</keyword>
<evidence type="ECO:0000313" key="3">
    <source>
        <dbReference type="EMBL" id="AIT13917.1"/>
    </source>
</evidence>
<dbReference type="RefSeq" id="YP_009101614.1">
    <property type="nucleotide sequence ID" value="NC_025447.1"/>
</dbReference>
<organism evidence="3 4">
    <name type="scientific">Escherichia phage 121Q</name>
    <dbReference type="NCBI Taxonomy" id="1555202"/>
    <lineage>
        <taxon>Viruses</taxon>
        <taxon>Duplodnaviria</taxon>
        <taxon>Heunggongvirae</taxon>
        <taxon>Uroviricota</taxon>
        <taxon>Caudoviricetes</taxon>
        <taxon>Asteriusvirus</taxon>
        <taxon>Asteriusvirus av121Q</taxon>
    </lineage>
</organism>
<keyword evidence="3" id="KW-0067">ATP-binding</keyword>
<sequence>MIQSTVDVKQYGINAQQYLLSQIFSNPDLYVRCKNILKPEYFDKTFHESIQYVHDYAAKYSSSPTLKDIEVKGGYQYDQYEVQELHKQSVLDTCGEFCRHKALALAVEKGMELVHQKKYGGIEELIREAMLVTVQNELGLDIFENPEDTIRSLSTMQGSFKSGWETLDYKLFGGFGRRELEIFAAASGGGKSVVLQNLAVNFAKAGMNGAYISLELAEELVAVRIYGMMTESKLSNVKNEAEKIGFAVKVEGKNSGMLRIKRLPESVTTTDDIESYLRELQIKMEIKLDYVCVDYLDLLTSNRLGPNDKSNTFTKDKFVSEELRALATKMDLTVFTASQFNRSGMDEDKKSQSQIAGGISKIYTADNVIYIEARKETGELWFDFQKTRNSSAVGSRLRMSYDIDSLRVLDHATTVQQMETEGNGFRHSGVSKIGGGNMALPPSTMQTLRHTLSGAAKSPSVQPDNTVTLNTDSAPNSTTQNEIQNPQTHAGTDRVHAMKQWLNQRK</sequence>
<feature type="compositionally biased region" description="Polar residues" evidence="1">
    <location>
        <begin position="459"/>
        <end position="490"/>
    </location>
</feature>
<accession>A0A097EWV3</accession>
<protein>
    <submittedName>
        <fullName evidence="3">Helicase</fullName>
    </submittedName>
</protein>
<keyword evidence="4" id="KW-1185">Reference proteome</keyword>
<dbReference type="PANTHER" id="PTHR30153">
    <property type="entry name" value="REPLICATIVE DNA HELICASE DNAB"/>
    <property type="match status" value="1"/>
</dbReference>
<dbReference type="GO" id="GO:0006260">
    <property type="term" value="P:DNA replication"/>
    <property type="evidence" value="ECO:0007669"/>
    <property type="project" value="InterPro"/>
</dbReference>
<dbReference type="Proteomes" id="UP000029889">
    <property type="component" value="Segment"/>
</dbReference>
<feature type="domain" description="SF4 helicase" evidence="2">
    <location>
        <begin position="161"/>
        <end position="350"/>
    </location>
</feature>
<dbReference type="GO" id="GO:0005524">
    <property type="term" value="F:ATP binding"/>
    <property type="evidence" value="ECO:0007669"/>
    <property type="project" value="InterPro"/>
</dbReference>
<dbReference type="InterPro" id="IPR007694">
    <property type="entry name" value="DNA_helicase_DnaB-like_C"/>
</dbReference>
<feature type="region of interest" description="Disordered" evidence="1">
    <location>
        <begin position="454"/>
        <end position="492"/>
    </location>
</feature>
<reference evidence="3 4" key="1">
    <citation type="submission" date="2014-09" db="EMBL/GenBank/DDBJ databases">
        <authorList>
            <person name="Lapin J.S."/>
            <person name="Pope W.H."/>
            <person name="Hua J."/>
            <person name="Ford M.E."/>
            <person name="Conway J.F."/>
            <person name="Hatfull G.F."/>
            <person name="Hendrix R.W."/>
        </authorList>
    </citation>
    <scope>NUCLEOTIDE SEQUENCE [LARGE SCALE GENOMIC DNA]</scope>
</reference>